<dbReference type="Proteomes" id="UP001055072">
    <property type="component" value="Unassembled WGS sequence"/>
</dbReference>
<accession>A0ACB8U3W4</accession>
<evidence type="ECO:0000313" key="2">
    <source>
        <dbReference type="Proteomes" id="UP001055072"/>
    </source>
</evidence>
<organism evidence="1 2">
    <name type="scientific">Irpex rosettiformis</name>
    <dbReference type="NCBI Taxonomy" id="378272"/>
    <lineage>
        <taxon>Eukaryota</taxon>
        <taxon>Fungi</taxon>
        <taxon>Dikarya</taxon>
        <taxon>Basidiomycota</taxon>
        <taxon>Agaricomycotina</taxon>
        <taxon>Agaricomycetes</taxon>
        <taxon>Polyporales</taxon>
        <taxon>Irpicaceae</taxon>
        <taxon>Irpex</taxon>
    </lineage>
</organism>
<protein>
    <submittedName>
        <fullName evidence="1">Major facilitator superfamily domain-containing protein</fullName>
    </submittedName>
</protein>
<keyword evidence="2" id="KW-1185">Reference proteome</keyword>
<reference evidence="1" key="1">
    <citation type="journal article" date="2021" name="Environ. Microbiol.">
        <title>Gene family expansions and transcriptome signatures uncover fungal adaptations to wood decay.</title>
        <authorList>
            <person name="Hage H."/>
            <person name="Miyauchi S."/>
            <person name="Viragh M."/>
            <person name="Drula E."/>
            <person name="Min B."/>
            <person name="Chaduli D."/>
            <person name="Navarro D."/>
            <person name="Favel A."/>
            <person name="Norest M."/>
            <person name="Lesage-Meessen L."/>
            <person name="Balint B."/>
            <person name="Merenyi Z."/>
            <person name="de Eugenio L."/>
            <person name="Morin E."/>
            <person name="Martinez A.T."/>
            <person name="Baldrian P."/>
            <person name="Stursova M."/>
            <person name="Martinez M.J."/>
            <person name="Novotny C."/>
            <person name="Magnuson J.K."/>
            <person name="Spatafora J.W."/>
            <person name="Maurice S."/>
            <person name="Pangilinan J."/>
            <person name="Andreopoulos W."/>
            <person name="LaButti K."/>
            <person name="Hundley H."/>
            <person name="Na H."/>
            <person name="Kuo A."/>
            <person name="Barry K."/>
            <person name="Lipzen A."/>
            <person name="Henrissat B."/>
            <person name="Riley R."/>
            <person name="Ahrendt S."/>
            <person name="Nagy L.G."/>
            <person name="Grigoriev I.V."/>
            <person name="Martin F."/>
            <person name="Rosso M.N."/>
        </authorList>
    </citation>
    <scope>NUCLEOTIDE SEQUENCE</scope>
    <source>
        <strain evidence="1">CBS 384.51</strain>
    </source>
</reference>
<comment type="caution">
    <text evidence="1">The sequence shown here is derived from an EMBL/GenBank/DDBJ whole genome shotgun (WGS) entry which is preliminary data.</text>
</comment>
<sequence>MASEETPLLTDQAVIDHEAVYKRFTPGHKRIILAITALVATFPVYTSGMFVPLIPQIARDLDSTPSVVSLAVSLSVLANAVGSLTWASYSGFYGRRPILLLSMLTLAVASVGSGSASSVPSLLIWRIIQAFGAASGLSVGIAVLADIYKMEERGTASGAFFGAILFGMALAPTIAGASAYYWSWRTTQYQLFWAAALAFILTYQFQPETSQPGARGLDKLIEKEGRSRWVWLNPFKNIILLRSPNVLFISLAEGCVVITDYVLLVPIAYTFGQKYGITNEAIIGALCIPVGLGNIIGSNLAGRYSDKLVISLRERRGGVWVPEDRLRATLLGGIILTPCSILVSGFAIQFTEGRLSIIINTICLVLNGVGVSVVFNPANAYLVDILHDRSAEVTSANMAVRCVIVAVLVGFIIPSLETFGVAATFAGAAGISWLGYGLICLVIVYGGRLRAWVDLGFSTQQNN</sequence>
<gene>
    <name evidence="1" type="ORF">BDY19DRAFT_1006556</name>
</gene>
<evidence type="ECO:0000313" key="1">
    <source>
        <dbReference type="EMBL" id="KAI0088844.1"/>
    </source>
</evidence>
<name>A0ACB8U3W4_9APHY</name>
<dbReference type="EMBL" id="MU274912">
    <property type="protein sequence ID" value="KAI0088844.1"/>
    <property type="molecule type" value="Genomic_DNA"/>
</dbReference>
<proteinExistence type="predicted"/>